<name>A0A5B7FWS0_PORTR</name>
<accession>A0A5B7FWS0</accession>
<proteinExistence type="predicted"/>
<organism evidence="2 3">
    <name type="scientific">Portunus trituberculatus</name>
    <name type="common">Swimming crab</name>
    <name type="synonym">Neptunus trituberculatus</name>
    <dbReference type="NCBI Taxonomy" id="210409"/>
    <lineage>
        <taxon>Eukaryota</taxon>
        <taxon>Metazoa</taxon>
        <taxon>Ecdysozoa</taxon>
        <taxon>Arthropoda</taxon>
        <taxon>Crustacea</taxon>
        <taxon>Multicrustacea</taxon>
        <taxon>Malacostraca</taxon>
        <taxon>Eumalacostraca</taxon>
        <taxon>Eucarida</taxon>
        <taxon>Decapoda</taxon>
        <taxon>Pleocyemata</taxon>
        <taxon>Brachyura</taxon>
        <taxon>Eubrachyura</taxon>
        <taxon>Portunoidea</taxon>
        <taxon>Portunidae</taxon>
        <taxon>Portuninae</taxon>
        <taxon>Portunus</taxon>
    </lineage>
</organism>
<feature type="compositionally biased region" description="Acidic residues" evidence="1">
    <location>
        <begin position="40"/>
        <end position="50"/>
    </location>
</feature>
<evidence type="ECO:0000313" key="3">
    <source>
        <dbReference type="Proteomes" id="UP000324222"/>
    </source>
</evidence>
<evidence type="ECO:0000256" key="1">
    <source>
        <dbReference type="SAM" id="MobiDB-lite"/>
    </source>
</evidence>
<keyword evidence="3" id="KW-1185">Reference proteome</keyword>
<evidence type="ECO:0000313" key="2">
    <source>
        <dbReference type="EMBL" id="MPC48754.1"/>
    </source>
</evidence>
<sequence>MEGLQTPSSSPSDTTALQQVTEGKKSERGSPSKLETTDIVAEDIDLEPVMEEGLGSTDGRVERLRHTVTQP</sequence>
<reference evidence="2 3" key="1">
    <citation type="submission" date="2019-05" db="EMBL/GenBank/DDBJ databases">
        <title>Another draft genome of Portunus trituberculatus and its Hox gene families provides insights of decapod evolution.</title>
        <authorList>
            <person name="Jeong J.-H."/>
            <person name="Song I."/>
            <person name="Kim S."/>
            <person name="Choi T."/>
            <person name="Kim D."/>
            <person name="Ryu S."/>
            <person name="Kim W."/>
        </authorList>
    </citation>
    <scope>NUCLEOTIDE SEQUENCE [LARGE SCALE GENOMIC DNA]</scope>
    <source>
        <tissue evidence="2">Muscle</tissue>
    </source>
</reference>
<protein>
    <submittedName>
        <fullName evidence="2">Uncharacterized protein</fullName>
    </submittedName>
</protein>
<comment type="caution">
    <text evidence="2">The sequence shown here is derived from an EMBL/GenBank/DDBJ whole genome shotgun (WGS) entry which is preliminary data.</text>
</comment>
<dbReference type="Proteomes" id="UP000324222">
    <property type="component" value="Unassembled WGS sequence"/>
</dbReference>
<dbReference type="AlphaFoldDB" id="A0A5B7FWS0"/>
<dbReference type="EMBL" id="VSRR010008447">
    <property type="protein sequence ID" value="MPC48754.1"/>
    <property type="molecule type" value="Genomic_DNA"/>
</dbReference>
<feature type="compositionally biased region" description="Polar residues" evidence="1">
    <location>
        <begin position="1"/>
        <end position="21"/>
    </location>
</feature>
<gene>
    <name evidence="2" type="ORF">E2C01_042537</name>
</gene>
<feature type="region of interest" description="Disordered" evidence="1">
    <location>
        <begin position="1"/>
        <end position="71"/>
    </location>
</feature>